<organism evidence="1 2">
    <name type="scientific">Flagellimonas pacifica</name>
    <dbReference type="NCBI Taxonomy" id="1247520"/>
    <lineage>
        <taxon>Bacteria</taxon>
        <taxon>Pseudomonadati</taxon>
        <taxon>Bacteroidota</taxon>
        <taxon>Flavobacteriia</taxon>
        <taxon>Flavobacteriales</taxon>
        <taxon>Flavobacteriaceae</taxon>
        <taxon>Flagellimonas</taxon>
    </lineage>
</organism>
<protein>
    <submittedName>
        <fullName evidence="1">Uncharacterized protein</fullName>
    </submittedName>
</protein>
<reference evidence="2" key="1">
    <citation type="submission" date="2017-09" db="EMBL/GenBank/DDBJ databases">
        <authorList>
            <person name="Varghese N."/>
            <person name="Submissions S."/>
        </authorList>
    </citation>
    <scope>NUCLEOTIDE SEQUENCE [LARGE SCALE GENOMIC DNA]</scope>
    <source>
        <strain evidence="2">DSM 25885</strain>
    </source>
</reference>
<evidence type="ECO:0000313" key="2">
    <source>
        <dbReference type="Proteomes" id="UP000219048"/>
    </source>
</evidence>
<dbReference type="Proteomes" id="UP000219048">
    <property type="component" value="Unassembled WGS sequence"/>
</dbReference>
<proteinExistence type="predicted"/>
<accession>A0A285MUC4</accession>
<dbReference type="EMBL" id="OBEH01000004">
    <property type="protein sequence ID" value="SNZ00800.1"/>
    <property type="molecule type" value="Genomic_DNA"/>
</dbReference>
<sequence length="249" mass="28124">MDTLAQVHLVSQYLATVGKSFLVPKSDDSHTNVGFFSEDHTLRTWDLDESGTYLAFQYDHFALSWVSKDKNETLTLKGKSHGEIVEWISKMAVESKLSKPYVYDLHYDLPYSPSDDFKFSHPNSEELQKLTNLRTLAQNTLKSFLQKENLKSNIRVWPHHFDTGAFVMLSDGSGKSVGMGMAIPDSIINEHYFYISGYHGHDGIDTSTFKNLALGEWKNDGFKGAILKTSGTTQKIAVNFVEEAFSSYK</sequence>
<keyword evidence="2" id="KW-1185">Reference proteome</keyword>
<dbReference type="OrthoDB" id="1158385at2"/>
<name>A0A285MUC4_9FLAO</name>
<gene>
    <name evidence="1" type="ORF">SAMN06265377_2626</name>
</gene>
<dbReference type="AlphaFoldDB" id="A0A285MUC4"/>
<evidence type="ECO:0000313" key="1">
    <source>
        <dbReference type="EMBL" id="SNZ00800.1"/>
    </source>
</evidence>
<dbReference type="RefSeq" id="WP_097046270.1">
    <property type="nucleotide sequence ID" value="NZ_OBEH01000004.1"/>
</dbReference>